<comment type="caution">
    <text evidence="1">The sequence shown here is derived from an EMBL/GenBank/DDBJ whole genome shotgun (WGS) entry which is preliminary data.</text>
</comment>
<dbReference type="AlphaFoldDB" id="M7N5M1"/>
<proteinExistence type="predicted"/>
<organism evidence="1 2">
    <name type="scientific">Cesiribacter andamanensis AMV16</name>
    <dbReference type="NCBI Taxonomy" id="1279009"/>
    <lineage>
        <taxon>Bacteria</taxon>
        <taxon>Pseudomonadati</taxon>
        <taxon>Bacteroidota</taxon>
        <taxon>Cytophagia</taxon>
        <taxon>Cytophagales</taxon>
        <taxon>Cesiribacteraceae</taxon>
        <taxon>Cesiribacter</taxon>
    </lineage>
</organism>
<name>M7N5M1_9BACT</name>
<protein>
    <submittedName>
        <fullName evidence="1">Uncharacterized protein</fullName>
    </submittedName>
</protein>
<dbReference type="Proteomes" id="UP000011910">
    <property type="component" value="Unassembled WGS sequence"/>
</dbReference>
<reference evidence="1 2" key="1">
    <citation type="journal article" date="2013" name="Genome Announc.">
        <title>Draft Genome Sequence of Cesiribacter andamanensis Strain AMV16T, Isolated from a Soil Sample from a Mud Volcano in the Andaman Islands, India.</title>
        <authorList>
            <person name="Shivaji S."/>
            <person name="Ara S."/>
            <person name="Begum Z."/>
            <person name="Srinivas T.N."/>
            <person name="Singh A."/>
            <person name="Kumar Pinnaka A."/>
        </authorList>
    </citation>
    <scope>NUCLEOTIDE SEQUENCE [LARGE SCALE GENOMIC DNA]</scope>
    <source>
        <strain evidence="1 2">AMV16</strain>
    </source>
</reference>
<dbReference type="EMBL" id="AODQ01000053">
    <property type="protein sequence ID" value="EMR02587.1"/>
    <property type="molecule type" value="Genomic_DNA"/>
</dbReference>
<evidence type="ECO:0000313" key="2">
    <source>
        <dbReference type="Proteomes" id="UP000011910"/>
    </source>
</evidence>
<dbReference type="RefSeq" id="WP_009195686.1">
    <property type="nucleotide sequence ID" value="NZ_AODQ01000053.1"/>
</dbReference>
<evidence type="ECO:0000313" key="1">
    <source>
        <dbReference type="EMBL" id="EMR02587.1"/>
    </source>
</evidence>
<keyword evidence="2" id="KW-1185">Reference proteome</keyword>
<sequence length="116" mass="12377">MYLNLPHEDLDKKRIDRFILKSMAAALLLGALLLAGALLMPDSLHLQRTPASAVSSGPIQTSLTMINSLGRMQPPSCHPVSKAEEPALASTPSAPVQLLINALKPLAKKASLPMPY</sequence>
<accession>M7N5M1</accession>
<gene>
    <name evidence="1" type="ORF">ADICEAN_02293</name>
</gene>